<dbReference type="Gene3D" id="3.40.50.150">
    <property type="entry name" value="Vaccinia Virus protein VP39"/>
    <property type="match status" value="1"/>
</dbReference>
<dbReference type="AlphaFoldDB" id="A0A6J4R9U7"/>
<dbReference type="PANTHER" id="PTHR43591:SF24">
    <property type="entry name" value="2-METHOXY-6-POLYPRENYL-1,4-BENZOQUINOL METHYLASE, MITOCHONDRIAL"/>
    <property type="match status" value="1"/>
</dbReference>
<feature type="compositionally biased region" description="Basic residues" evidence="1">
    <location>
        <begin position="56"/>
        <end position="84"/>
    </location>
</feature>
<protein>
    <submittedName>
        <fullName evidence="3">Methyltransferase type 11</fullName>
    </submittedName>
</protein>
<keyword evidence="3" id="KW-0808">Transferase</keyword>
<evidence type="ECO:0000313" key="3">
    <source>
        <dbReference type="EMBL" id="CAA9468221.1"/>
    </source>
</evidence>
<dbReference type="SUPFAM" id="SSF53335">
    <property type="entry name" value="S-adenosyl-L-methionine-dependent methyltransferases"/>
    <property type="match status" value="1"/>
</dbReference>
<dbReference type="Pfam" id="PF08241">
    <property type="entry name" value="Methyltransf_11"/>
    <property type="match status" value="1"/>
</dbReference>
<keyword evidence="3" id="KW-0489">Methyltransferase</keyword>
<name>A0A6J4R9U7_9ACTN</name>
<dbReference type="GO" id="GO:0032259">
    <property type="term" value="P:methylation"/>
    <property type="evidence" value="ECO:0007669"/>
    <property type="project" value="UniProtKB-KW"/>
</dbReference>
<feature type="compositionally biased region" description="Basic residues" evidence="1">
    <location>
        <begin position="101"/>
        <end position="133"/>
    </location>
</feature>
<sequence length="469" mass="51723">MREGRIEGGHHGQPAEEHPGRHGVRDRDGSEPRLGPHRGDVCVGRRPRGGDPSARPRAHVRPAAHARRRRSRPQPRRAGARRPRVLPGADLPLLVREARDPHRRRRRRRPGRRRRPRHLRPARRGAAGLRRRERGGEHQRPRVGRAIRRASPGRRRPLPGPGRLHESRARHDLDVRALSAGAVLQPLSVNEKEAGMTSITLDSELKARHRAMWASGDYPSMVETFLLPLGPRLVEACAIGPGMRVLDVAAGTGNAALPAARAGAQVTASDLTPELLEAGRARAEEEGLVLDWVEADAENLPFDDASFDVVMSSIGAMFAPHHQDVADELVRVCRPEGTIGLLSWTPEGQIGALLKTIGPFAPPPPAGAQPPPLWGSEAHLRDLFGAHVEPRTQERDVLVVTAFEHPRAFGEHFKARYGPTIAAQANARRNGRDQEFEETLARFCDEWNRGTPDAARFEMEYLLAVGTRG</sequence>
<feature type="compositionally biased region" description="Basic and acidic residues" evidence="1">
    <location>
        <begin position="1"/>
        <end position="31"/>
    </location>
</feature>
<evidence type="ECO:0000259" key="2">
    <source>
        <dbReference type="Pfam" id="PF08241"/>
    </source>
</evidence>
<evidence type="ECO:0000256" key="1">
    <source>
        <dbReference type="SAM" id="MobiDB-lite"/>
    </source>
</evidence>
<gene>
    <name evidence="3" type="ORF">AVDCRST_MAG13-233</name>
</gene>
<feature type="compositionally biased region" description="Basic residues" evidence="1">
    <location>
        <begin position="141"/>
        <end position="157"/>
    </location>
</feature>
<dbReference type="CDD" id="cd02440">
    <property type="entry name" value="AdoMet_MTases"/>
    <property type="match status" value="1"/>
</dbReference>
<dbReference type="InterPro" id="IPR029063">
    <property type="entry name" value="SAM-dependent_MTases_sf"/>
</dbReference>
<dbReference type="InterPro" id="IPR013216">
    <property type="entry name" value="Methyltransf_11"/>
</dbReference>
<proteinExistence type="predicted"/>
<dbReference type="EMBL" id="CADCVO010000037">
    <property type="protein sequence ID" value="CAA9468221.1"/>
    <property type="molecule type" value="Genomic_DNA"/>
</dbReference>
<dbReference type="PANTHER" id="PTHR43591">
    <property type="entry name" value="METHYLTRANSFERASE"/>
    <property type="match status" value="1"/>
</dbReference>
<organism evidence="3">
    <name type="scientific">uncultured Solirubrobacteraceae bacterium</name>
    <dbReference type="NCBI Taxonomy" id="1162706"/>
    <lineage>
        <taxon>Bacteria</taxon>
        <taxon>Bacillati</taxon>
        <taxon>Actinomycetota</taxon>
        <taxon>Thermoleophilia</taxon>
        <taxon>Solirubrobacterales</taxon>
        <taxon>Solirubrobacteraceae</taxon>
        <taxon>environmental samples</taxon>
    </lineage>
</organism>
<accession>A0A6J4R9U7</accession>
<feature type="region of interest" description="Disordered" evidence="1">
    <location>
        <begin position="1"/>
        <end position="170"/>
    </location>
</feature>
<dbReference type="GO" id="GO:0008757">
    <property type="term" value="F:S-adenosylmethionine-dependent methyltransferase activity"/>
    <property type="evidence" value="ECO:0007669"/>
    <property type="project" value="InterPro"/>
</dbReference>
<feature type="domain" description="Methyltransferase type 11" evidence="2">
    <location>
        <begin position="246"/>
        <end position="339"/>
    </location>
</feature>
<reference evidence="3" key="1">
    <citation type="submission" date="2020-02" db="EMBL/GenBank/DDBJ databases">
        <authorList>
            <person name="Meier V. D."/>
        </authorList>
    </citation>
    <scope>NUCLEOTIDE SEQUENCE</scope>
    <source>
        <strain evidence="3">AVDCRST_MAG13</strain>
    </source>
</reference>